<dbReference type="AlphaFoldDB" id="A0AAE7TGJ8"/>
<organism evidence="1 2">
    <name type="scientific">Bradyrhizobium arachidis</name>
    <dbReference type="NCBI Taxonomy" id="858423"/>
    <lineage>
        <taxon>Bacteria</taxon>
        <taxon>Pseudomonadati</taxon>
        <taxon>Pseudomonadota</taxon>
        <taxon>Alphaproteobacteria</taxon>
        <taxon>Hyphomicrobiales</taxon>
        <taxon>Nitrobacteraceae</taxon>
        <taxon>Bradyrhizobium</taxon>
    </lineage>
</organism>
<reference evidence="1 2" key="1">
    <citation type="submission" date="2018-06" db="EMBL/GenBank/DDBJ databases">
        <title>Comparative genomics of Bradyrhizobium nodulating Arachidis hypogaea.</title>
        <authorList>
            <person name="Li Y."/>
        </authorList>
    </citation>
    <scope>NUCLEOTIDE SEQUENCE [LARGE SCALE GENOMIC DNA]</scope>
    <source>
        <strain evidence="1 2">CCBAU 051107</strain>
    </source>
</reference>
<evidence type="ECO:0000313" key="2">
    <source>
        <dbReference type="Proteomes" id="UP000594015"/>
    </source>
</evidence>
<dbReference type="KEGG" id="barh:WN72_11420"/>
<name>A0AAE7TGJ8_9BRAD</name>
<protein>
    <submittedName>
        <fullName evidence="1">Uncharacterized protein</fullName>
    </submittedName>
</protein>
<sequence length="212" mass="23670">MSLLQALRQLEEQNGYISATLLDQNGVTPSAYHFTKPFGTNARTLADLPPRTASDVMKAVLKRKEEGRAIIGRQPRLQGQRARLWYRSEDILVGLKRLAEQKGRVSARLIDEDSDLPSCGTVVRHSGSLTAAYELISLVRLAGKPVRFGLPPKAKQSWLCPRLTRRAAKQPFAAVNPDLWLKKLVTVSRKPLNSLEARKLPTSSHTKDKLRV</sequence>
<dbReference type="EMBL" id="CP030050">
    <property type="protein sequence ID" value="QOZ66851.1"/>
    <property type="molecule type" value="Genomic_DNA"/>
</dbReference>
<proteinExistence type="predicted"/>
<dbReference type="Proteomes" id="UP000594015">
    <property type="component" value="Chromosome"/>
</dbReference>
<accession>A0AAE7TGJ8</accession>
<gene>
    <name evidence="1" type="ORF">WN72_11420</name>
</gene>
<evidence type="ECO:0000313" key="1">
    <source>
        <dbReference type="EMBL" id="QOZ66851.1"/>
    </source>
</evidence>